<accession>A0AAV0M5U1</accession>
<dbReference type="EMBL" id="CAMGYJ010000007">
    <property type="protein sequence ID" value="CAI0441760.1"/>
    <property type="molecule type" value="Genomic_DNA"/>
</dbReference>
<evidence type="ECO:0000256" key="1">
    <source>
        <dbReference type="SAM" id="MobiDB-lite"/>
    </source>
</evidence>
<dbReference type="AlphaFoldDB" id="A0AAV0M5U1"/>
<protein>
    <submittedName>
        <fullName evidence="2">Uncharacterized protein</fullName>
    </submittedName>
</protein>
<evidence type="ECO:0000313" key="3">
    <source>
        <dbReference type="Proteomes" id="UP001154282"/>
    </source>
</evidence>
<organism evidence="2 3">
    <name type="scientific">Linum tenue</name>
    <dbReference type="NCBI Taxonomy" id="586396"/>
    <lineage>
        <taxon>Eukaryota</taxon>
        <taxon>Viridiplantae</taxon>
        <taxon>Streptophyta</taxon>
        <taxon>Embryophyta</taxon>
        <taxon>Tracheophyta</taxon>
        <taxon>Spermatophyta</taxon>
        <taxon>Magnoliopsida</taxon>
        <taxon>eudicotyledons</taxon>
        <taxon>Gunneridae</taxon>
        <taxon>Pentapetalae</taxon>
        <taxon>rosids</taxon>
        <taxon>fabids</taxon>
        <taxon>Malpighiales</taxon>
        <taxon>Linaceae</taxon>
        <taxon>Linum</taxon>
    </lineage>
</organism>
<feature type="region of interest" description="Disordered" evidence="1">
    <location>
        <begin position="98"/>
        <end position="121"/>
    </location>
</feature>
<keyword evidence="3" id="KW-1185">Reference proteome</keyword>
<proteinExistence type="predicted"/>
<gene>
    <name evidence="2" type="ORF">LITE_LOCUS27011</name>
</gene>
<feature type="region of interest" description="Disordered" evidence="1">
    <location>
        <begin position="42"/>
        <end position="68"/>
    </location>
</feature>
<sequence>MATTQAAMGIEGEDNLAAGGDMQLMETATTTTQVAMAFDGEENPAAACNQRQRQQLRRRWSSTEKTTQRRQRLHVFGYEIGAGGGNGKGSVGCVLRGTASMESQRIRGPRGDSGGVERRRP</sequence>
<name>A0AAV0M5U1_9ROSI</name>
<evidence type="ECO:0000313" key="2">
    <source>
        <dbReference type="EMBL" id="CAI0441760.1"/>
    </source>
</evidence>
<comment type="caution">
    <text evidence="2">The sequence shown here is derived from an EMBL/GenBank/DDBJ whole genome shotgun (WGS) entry which is preliminary data.</text>
</comment>
<reference evidence="2" key="1">
    <citation type="submission" date="2022-08" db="EMBL/GenBank/DDBJ databases">
        <authorList>
            <person name="Gutierrez-Valencia J."/>
        </authorList>
    </citation>
    <scope>NUCLEOTIDE SEQUENCE</scope>
</reference>
<feature type="region of interest" description="Disordered" evidence="1">
    <location>
        <begin position="1"/>
        <end position="23"/>
    </location>
</feature>
<dbReference type="Proteomes" id="UP001154282">
    <property type="component" value="Unassembled WGS sequence"/>
</dbReference>